<dbReference type="GeneID" id="77805892"/>
<accession>A0ABY7D9M5</accession>
<dbReference type="EMBL" id="CP110438">
    <property type="protein sequence ID" value="WAQ93397.1"/>
    <property type="molecule type" value="Genomic_DNA"/>
</dbReference>
<evidence type="ECO:0000313" key="2">
    <source>
        <dbReference type="EMBL" id="WAQ93397.1"/>
    </source>
</evidence>
<protein>
    <submittedName>
        <fullName evidence="2">Uncharacterized protein</fullName>
    </submittedName>
</protein>
<feature type="compositionally biased region" description="Pro residues" evidence="1">
    <location>
        <begin position="99"/>
        <end position="125"/>
    </location>
</feature>
<feature type="compositionally biased region" description="Polar residues" evidence="1">
    <location>
        <begin position="52"/>
        <end position="68"/>
    </location>
</feature>
<sequence>MSSLPDSFSVCKSPRNRYTLANLKYQSRYDNSSPPELPELPRLPGTPLADTSRATSISTLAPNFTNNHSPSSTSRPPTDPAPPISTLAPNFTNNHHLAPPLPADHPPIQPPLPPKSTSAPPPRYPPGRYYSRD</sequence>
<organism evidence="2 3">
    <name type="scientific">Puccinia triticina</name>
    <dbReference type="NCBI Taxonomy" id="208348"/>
    <lineage>
        <taxon>Eukaryota</taxon>
        <taxon>Fungi</taxon>
        <taxon>Dikarya</taxon>
        <taxon>Basidiomycota</taxon>
        <taxon>Pucciniomycotina</taxon>
        <taxon>Pucciniomycetes</taxon>
        <taxon>Pucciniales</taxon>
        <taxon>Pucciniaceae</taxon>
        <taxon>Puccinia</taxon>
    </lineage>
</organism>
<name>A0ABY7D9M5_9BASI</name>
<dbReference type="Proteomes" id="UP001164743">
    <property type="component" value="Chromosome 18A"/>
</dbReference>
<keyword evidence="3" id="KW-1185">Reference proteome</keyword>
<proteinExistence type="predicted"/>
<feature type="region of interest" description="Disordered" evidence="1">
    <location>
        <begin position="25"/>
        <end position="133"/>
    </location>
</feature>
<dbReference type="RefSeq" id="XP_053028952.1">
    <property type="nucleotide sequence ID" value="XM_053164997.1"/>
</dbReference>
<evidence type="ECO:0000256" key="1">
    <source>
        <dbReference type="SAM" id="MobiDB-lite"/>
    </source>
</evidence>
<reference evidence="2" key="1">
    <citation type="submission" date="2022-10" db="EMBL/GenBank/DDBJ databases">
        <title>Puccinia triticina Genome sequencing and assembly.</title>
        <authorList>
            <person name="Li C."/>
        </authorList>
    </citation>
    <scope>NUCLEOTIDE SEQUENCE</scope>
    <source>
        <strain evidence="2">Pt15</strain>
    </source>
</reference>
<evidence type="ECO:0000313" key="3">
    <source>
        <dbReference type="Proteomes" id="UP001164743"/>
    </source>
</evidence>
<gene>
    <name evidence="2" type="ORF">PtA15_18A458</name>
</gene>